<proteinExistence type="predicted"/>
<name>A0ABR9LI95_9PSEU</name>
<comment type="caution">
    <text evidence="1">The sequence shown here is derived from an EMBL/GenBank/DDBJ whole genome shotgun (WGS) entry which is preliminary data.</text>
</comment>
<gene>
    <name evidence="1" type="ORF">H4W30_007492</name>
</gene>
<keyword evidence="2" id="KW-1185">Reference proteome</keyword>
<evidence type="ECO:0000313" key="1">
    <source>
        <dbReference type="EMBL" id="MBE1580411.1"/>
    </source>
</evidence>
<dbReference type="EMBL" id="JADBEJ010000006">
    <property type="protein sequence ID" value="MBE1580411.1"/>
    <property type="molecule type" value="Genomic_DNA"/>
</dbReference>
<accession>A0ABR9LI95</accession>
<reference evidence="1 2" key="1">
    <citation type="submission" date="2020-10" db="EMBL/GenBank/DDBJ databases">
        <title>Sequencing the genomes of 1000 actinobacteria strains.</title>
        <authorList>
            <person name="Klenk H.-P."/>
        </authorList>
    </citation>
    <scope>NUCLEOTIDE SEQUENCE [LARGE SCALE GENOMIC DNA]</scope>
    <source>
        <strain evidence="1 2">DSM 46661</strain>
    </source>
</reference>
<dbReference type="Proteomes" id="UP000656548">
    <property type="component" value="Unassembled WGS sequence"/>
</dbReference>
<dbReference type="RefSeq" id="WP_192746975.1">
    <property type="nucleotide sequence ID" value="NZ_JADBEJ010000006.1"/>
</dbReference>
<organism evidence="1 2">
    <name type="scientific">Amycolatopsis roodepoortensis</name>
    <dbReference type="NCBI Taxonomy" id="700274"/>
    <lineage>
        <taxon>Bacteria</taxon>
        <taxon>Bacillati</taxon>
        <taxon>Actinomycetota</taxon>
        <taxon>Actinomycetes</taxon>
        <taxon>Pseudonocardiales</taxon>
        <taxon>Pseudonocardiaceae</taxon>
        <taxon>Amycolatopsis</taxon>
    </lineage>
</organism>
<protein>
    <submittedName>
        <fullName evidence="1">Uncharacterized protein</fullName>
    </submittedName>
</protein>
<sequence>MNAPQPFQRLDDRLAGKPLDDVLLAGVPTRLEIPLREWVSRALQGPPDVTRRLARAVVISLGWSLNANRTYSGLLYNAPREELLVVIDAILQLTAEHPDVVEWDDITELEQLLRYGRSAYKVAENMRGLTYRVDPTVEGSFKEAVQAAEPTAAKMLQQAWYHTYRPDPDPTTAYREAIRAVEQVACPLVLPNTDKATLGTVIAHLRQATAKWETVLIGANAAPGGPEPVVELMARLWSGQVSRHGGSKNSRDQDQAEAEAAVHAAVLLVQWLSTETLRRK</sequence>
<evidence type="ECO:0000313" key="2">
    <source>
        <dbReference type="Proteomes" id="UP000656548"/>
    </source>
</evidence>